<accession>A0A6H0DZS5</accession>
<dbReference type="KEGG" id="niy:FQ775_23830"/>
<sequence length="209" mass="21946">MTTVEEVGRGGDARQQLARIGRLQDPHAPVGHALREIGVEGDLLVVELGGVLVDRGEHGGRGADARHAGFHVGLIERDLGGVDRLRLGHAVLDAGAPVLRVHRLAFPERGNGQTEAFGPGGDDAVDMTADAPARDGEAELAAIGPVALARVEVEARAAQPGDGQILERMADGEDAQRLAAEVLALVLRRRRELELQGTLAGMAETRAAR</sequence>
<organism evidence="1 2">
    <name type="scientific">Nitratireductor mangrovi</name>
    <dbReference type="NCBI Taxonomy" id="2599600"/>
    <lineage>
        <taxon>Bacteria</taxon>
        <taxon>Pseudomonadati</taxon>
        <taxon>Pseudomonadota</taxon>
        <taxon>Alphaproteobacteria</taxon>
        <taxon>Hyphomicrobiales</taxon>
        <taxon>Phyllobacteriaceae</taxon>
        <taxon>Nitratireductor</taxon>
    </lineage>
</organism>
<protein>
    <submittedName>
        <fullName evidence="1">Uncharacterized protein</fullName>
    </submittedName>
</protein>
<gene>
    <name evidence="1" type="ORF">FQ775_23830</name>
</gene>
<dbReference type="AlphaFoldDB" id="A0A6H0DZS5"/>
<keyword evidence="2" id="KW-1185">Reference proteome</keyword>
<dbReference type="EMBL" id="CP042301">
    <property type="protein sequence ID" value="QIS94637.1"/>
    <property type="molecule type" value="Genomic_DNA"/>
</dbReference>
<dbReference type="RefSeq" id="WP_167812811.1">
    <property type="nucleotide sequence ID" value="NZ_CP042301.2"/>
</dbReference>
<proteinExistence type="predicted"/>
<reference evidence="1" key="1">
    <citation type="submission" date="2020-04" db="EMBL/GenBank/DDBJ databases">
        <title>Nitratireductor sp. nov. isolated from mangrove soil.</title>
        <authorList>
            <person name="Ye Y."/>
        </authorList>
    </citation>
    <scope>NUCLEOTIDE SEQUENCE</scope>
    <source>
        <strain evidence="1">SY7</strain>
    </source>
</reference>
<name>A0A6H0DZS5_9HYPH</name>
<evidence type="ECO:0000313" key="1">
    <source>
        <dbReference type="EMBL" id="QIS94637.1"/>
    </source>
</evidence>
<evidence type="ECO:0000313" key="2">
    <source>
        <dbReference type="Proteomes" id="UP000321389"/>
    </source>
</evidence>
<dbReference type="Proteomes" id="UP000321389">
    <property type="component" value="Chromosome"/>
</dbReference>